<dbReference type="Proteomes" id="UP000195440">
    <property type="component" value="Unassembled WGS sequence"/>
</dbReference>
<name>A0A1Y3P9D5_9PSED</name>
<keyword evidence="2" id="KW-1185">Reference proteome</keyword>
<accession>A0A1Y3P9D5</accession>
<proteinExistence type="predicted"/>
<dbReference type="RefSeq" id="WP_087264742.1">
    <property type="nucleotide sequence ID" value="NZ_CP167995.1"/>
</dbReference>
<sequence length="99" mass="10619">MSKETFTLAVAIKAHGQELTELHLRRPTAEECRAIKVLPYTLSDSSMPVADIEAACKYIAVCAAIPAGSVNQLDLADLNSLVWKIIGFFLQSASVASPT</sequence>
<evidence type="ECO:0000313" key="1">
    <source>
        <dbReference type="EMBL" id="OUM75312.1"/>
    </source>
</evidence>
<dbReference type="AlphaFoldDB" id="A0A1Y3P9D5"/>
<dbReference type="OrthoDB" id="6937504at2"/>
<evidence type="ECO:0000313" key="2">
    <source>
        <dbReference type="Proteomes" id="UP000195440"/>
    </source>
</evidence>
<reference evidence="1 2" key="1">
    <citation type="journal article" date="2017" name="Syst. Appl. Microbiol.">
        <title>Pseudomonas caspiana sp. nov., a citrus pathogen in the Pseudomonas syringae phylogenetic group.</title>
        <authorList>
            <person name="Busquets A."/>
            <person name="Gomila M."/>
            <person name="Beiki F."/>
            <person name="Mulet M."/>
            <person name="Rahimian H."/>
            <person name="Garcia-Valdes E."/>
            <person name="Lalucat J."/>
        </authorList>
    </citation>
    <scope>NUCLEOTIDE SEQUENCE [LARGE SCALE GENOMIC DNA]</scope>
    <source>
        <strain evidence="1 2">FBF102</strain>
    </source>
</reference>
<dbReference type="Pfam" id="PF10109">
    <property type="entry name" value="Phage_TAC_7"/>
    <property type="match status" value="1"/>
</dbReference>
<dbReference type="EMBL" id="LOHF01000002">
    <property type="protein sequence ID" value="OUM75312.1"/>
    <property type="molecule type" value="Genomic_DNA"/>
</dbReference>
<dbReference type="InterPro" id="IPR019289">
    <property type="entry name" value="Phage_tail_E/E"/>
</dbReference>
<organism evidence="1 2">
    <name type="scientific">Pseudomonas caspiana</name>
    <dbReference type="NCBI Taxonomy" id="1451454"/>
    <lineage>
        <taxon>Bacteria</taxon>
        <taxon>Pseudomonadati</taxon>
        <taxon>Pseudomonadota</taxon>
        <taxon>Gammaproteobacteria</taxon>
        <taxon>Pseudomonadales</taxon>
        <taxon>Pseudomonadaceae</taxon>
        <taxon>Pseudomonas</taxon>
    </lineage>
</organism>
<protein>
    <submittedName>
        <fullName evidence="1">ArsR family transcriptional regulator</fullName>
    </submittedName>
</protein>
<gene>
    <name evidence="1" type="ORF">AUC60_03690</name>
</gene>
<comment type="caution">
    <text evidence="1">The sequence shown here is derived from an EMBL/GenBank/DDBJ whole genome shotgun (WGS) entry which is preliminary data.</text>
</comment>